<dbReference type="PANTHER" id="PTHR13416">
    <property type="match status" value="1"/>
</dbReference>
<keyword evidence="6" id="KW-0256">Endoplasmic reticulum</keyword>
<dbReference type="GO" id="GO:0005637">
    <property type="term" value="C:nuclear inner membrane"/>
    <property type="evidence" value="ECO:0007669"/>
    <property type="project" value="TreeGrafter"/>
</dbReference>
<protein>
    <submittedName>
        <fullName evidence="11">Uncharacterized protein</fullName>
    </submittedName>
</protein>
<evidence type="ECO:0000256" key="2">
    <source>
        <dbReference type="ARBA" id="ARBA00004259"/>
    </source>
</evidence>
<name>A0A0L7K5H4_PLAFX</name>
<organism evidence="11 12">
    <name type="scientific">Plasmodium falciparum (isolate HB3)</name>
    <dbReference type="NCBI Taxonomy" id="137071"/>
    <lineage>
        <taxon>Eukaryota</taxon>
        <taxon>Sar</taxon>
        <taxon>Alveolata</taxon>
        <taxon>Apicomplexa</taxon>
        <taxon>Aconoidasida</taxon>
        <taxon>Haemosporida</taxon>
        <taxon>Plasmodiidae</taxon>
        <taxon>Plasmodium</taxon>
        <taxon>Plasmodium (Laverania)</taxon>
    </lineage>
</organism>
<dbReference type="InterPro" id="IPR012430">
    <property type="entry name" value="TMEM43_fam"/>
</dbReference>
<feature type="transmembrane region" description="Helical" evidence="10">
    <location>
        <begin position="207"/>
        <end position="226"/>
    </location>
</feature>
<sequence>MLYLNNFSFRLYYFILFFLYFSKKNCPLQDLETFYAPAQFSSNIYSFRGVFFEIKIEMYQWIRSNRYLGLYARGKFMDHIVSTPSNFLFFYKTPQNPTYFPSIGNIGRKYANYAKAGSYRLSKNSLINFQKKKKLELVDDGWFTESEIKPPFTVDHLNTNVFNDYLYTGDPLNPQNLMWRIAVSCSTSSIILTIFPCVFWIFCDTAIFLFLLIFLFIMSLFLLYIYNTEIEKDYKELKNYMKKPVRDTTNYTFLNVTDTCTGAYEEFNYGKNKVNNNNLESNSDVSYTLSLSKQPGGKFESSPAYI</sequence>
<gene>
    <name evidence="11" type="ORF">PFHG_00063</name>
</gene>
<dbReference type="PANTHER" id="PTHR13416:SF2">
    <property type="entry name" value="TRANSMEMBRANE PROTEIN 43"/>
    <property type="match status" value="1"/>
</dbReference>
<evidence type="ECO:0000256" key="5">
    <source>
        <dbReference type="ARBA" id="ARBA00022692"/>
    </source>
</evidence>
<evidence type="ECO:0000256" key="8">
    <source>
        <dbReference type="ARBA" id="ARBA00023136"/>
    </source>
</evidence>
<proteinExistence type="inferred from homology"/>
<evidence type="ECO:0000313" key="11">
    <source>
        <dbReference type="EMBL" id="KOB58321.1"/>
    </source>
</evidence>
<reference evidence="12" key="2">
    <citation type="submission" date="2006-03" db="EMBL/GenBank/DDBJ databases">
        <title>The genome sequence of the Plasmodium falciparum HB3.</title>
        <authorList>
            <consortium name="The Broad Institute Genome Sequencing Platform"/>
            <person name="Birren B."/>
            <person name="Lander E."/>
            <person name="Galagan J."/>
            <person name="Nusbaum C."/>
            <person name="Devon K."/>
            <person name="Henn M."/>
            <person name="Jaffe D."/>
            <person name="Butler J."/>
            <person name="Alvarez P."/>
            <person name="Gnerre S."/>
            <person name="Grabherr M."/>
            <person name="Kleber M."/>
            <person name="Mauceli E."/>
            <person name="Brockman W."/>
            <person name="MacCallum I.A."/>
            <person name="Rounsley S."/>
            <person name="Young S."/>
            <person name="LaButti K."/>
            <person name="Pushparaj V."/>
            <person name="DeCaprio D."/>
            <person name="Crawford M."/>
            <person name="Koehrsen M."/>
            <person name="Engels R."/>
            <person name="Montgomery P."/>
            <person name="Pearson M."/>
            <person name="Howarth C."/>
            <person name="Larson L."/>
            <person name="Luoma S."/>
            <person name="White J."/>
            <person name="Kodira C."/>
            <person name="Zeng Q."/>
            <person name="Oleary S."/>
            <person name="Yandava C."/>
            <person name="Alvarado L."/>
            <person name="Wirth D."/>
            <person name="Volkman S."/>
            <person name="Hartl D."/>
        </authorList>
    </citation>
    <scope>NUCLEOTIDE SEQUENCE [LARGE SCALE GENOMIC DNA]</scope>
</reference>
<comment type="subcellular location">
    <subcellularLocation>
        <location evidence="1">Endomembrane system</location>
        <topology evidence="1">Multi-pass membrane protein</topology>
    </subcellularLocation>
    <subcellularLocation>
        <location evidence="3">Endoplasmic reticulum membrane</location>
    </subcellularLocation>
    <subcellularLocation>
        <location evidence="2">Nucleus envelope</location>
    </subcellularLocation>
</comment>
<evidence type="ECO:0000256" key="7">
    <source>
        <dbReference type="ARBA" id="ARBA00022989"/>
    </source>
</evidence>
<dbReference type="EMBL" id="CH671918">
    <property type="protein sequence ID" value="KOB58321.1"/>
    <property type="molecule type" value="Genomic_DNA"/>
</dbReference>
<keyword evidence="8 10" id="KW-0472">Membrane</keyword>
<keyword evidence="5 10" id="KW-0812">Transmembrane</keyword>
<dbReference type="KEGG" id="pfh:PFHG_00063"/>
<evidence type="ECO:0000256" key="3">
    <source>
        <dbReference type="ARBA" id="ARBA00004586"/>
    </source>
</evidence>
<keyword evidence="9" id="KW-0539">Nucleus</keyword>
<dbReference type="OMA" id="TNVYDNY"/>
<reference evidence="11 12" key="1">
    <citation type="submission" date="2006-03" db="EMBL/GenBank/DDBJ databases">
        <title>Annotation of Plasmodium falciparum HB3.</title>
        <authorList>
            <consortium name="The Broad Institute Genome Sequencing Platform"/>
            <person name="Volkman S.K."/>
            <person name="Neafsey D.E."/>
            <person name="Dash A.P."/>
            <person name="Chitnis C.E."/>
            <person name="Hartl D.L."/>
            <person name="Young S.K."/>
            <person name="Zeng Q."/>
            <person name="Koehrsen M."/>
            <person name="Alvarado L."/>
            <person name="Berlin A."/>
            <person name="Borenstein D."/>
            <person name="Chapman S.B."/>
            <person name="Chen Z."/>
            <person name="Engels R."/>
            <person name="Freedman E."/>
            <person name="Gellesch M."/>
            <person name="Goldberg J."/>
            <person name="Griggs A."/>
            <person name="Gujja S."/>
            <person name="Heilman E.R."/>
            <person name="Heiman D.I."/>
            <person name="Howarth C."/>
            <person name="Jen D."/>
            <person name="Larson L."/>
            <person name="Mehta T."/>
            <person name="Neiman D."/>
            <person name="Park D."/>
            <person name="Pearson M."/>
            <person name="Roberts A."/>
            <person name="Saif S."/>
            <person name="Shea T."/>
            <person name="Shenoy N."/>
            <person name="Sisk P."/>
            <person name="Stolte C."/>
            <person name="Sykes S."/>
            <person name="Walk T."/>
            <person name="White J."/>
            <person name="Yandava C."/>
            <person name="Haas B."/>
            <person name="Henn M.R."/>
            <person name="Nusbaum C."/>
            <person name="Birren B."/>
        </authorList>
    </citation>
    <scope>NUCLEOTIDE SEQUENCE [LARGE SCALE GENOMIC DNA]</scope>
    <source>
        <strain evidence="11">HB3</strain>
    </source>
</reference>
<dbReference type="GO" id="GO:0005789">
    <property type="term" value="C:endoplasmic reticulum membrane"/>
    <property type="evidence" value="ECO:0007669"/>
    <property type="project" value="UniProtKB-SubCell"/>
</dbReference>
<evidence type="ECO:0000256" key="1">
    <source>
        <dbReference type="ARBA" id="ARBA00004127"/>
    </source>
</evidence>
<evidence type="ECO:0000256" key="9">
    <source>
        <dbReference type="ARBA" id="ARBA00023242"/>
    </source>
</evidence>
<evidence type="ECO:0000313" key="12">
    <source>
        <dbReference type="Proteomes" id="UP000054289"/>
    </source>
</evidence>
<feature type="transmembrane region" description="Helical" evidence="10">
    <location>
        <begin position="181"/>
        <end position="201"/>
    </location>
</feature>
<dbReference type="Proteomes" id="UP000054289">
    <property type="component" value="Unassembled WGS sequence"/>
</dbReference>
<evidence type="ECO:0000256" key="6">
    <source>
        <dbReference type="ARBA" id="ARBA00022824"/>
    </source>
</evidence>
<dbReference type="GO" id="GO:0006629">
    <property type="term" value="P:lipid metabolic process"/>
    <property type="evidence" value="ECO:0007669"/>
    <property type="project" value="TreeGrafter"/>
</dbReference>
<evidence type="ECO:0000256" key="4">
    <source>
        <dbReference type="ARBA" id="ARBA00006627"/>
    </source>
</evidence>
<dbReference type="OrthoDB" id="410725at2759"/>
<evidence type="ECO:0000256" key="10">
    <source>
        <dbReference type="SAM" id="Phobius"/>
    </source>
</evidence>
<dbReference type="GO" id="GO:0071763">
    <property type="term" value="P:nuclear membrane organization"/>
    <property type="evidence" value="ECO:0007669"/>
    <property type="project" value="TreeGrafter"/>
</dbReference>
<comment type="similarity">
    <text evidence="4">Belongs to the TMEM43 family.</text>
</comment>
<keyword evidence="7 10" id="KW-1133">Transmembrane helix</keyword>
<dbReference type="AlphaFoldDB" id="A0A0L7K5H4"/>
<accession>A0A0L7K5H4</accession>